<dbReference type="OrthoDB" id="4682787at2759"/>
<feature type="transmembrane region" description="Helical" evidence="7">
    <location>
        <begin position="179"/>
        <end position="198"/>
    </location>
</feature>
<dbReference type="Pfam" id="PF20684">
    <property type="entry name" value="Fung_rhodopsin"/>
    <property type="match status" value="1"/>
</dbReference>
<keyword evidence="10" id="KW-1185">Reference proteome</keyword>
<evidence type="ECO:0000313" key="10">
    <source>
        <dbReference type="Proteomes" id="UP000316270"/>
    </source>
</evidence>
<feature type="transmembrane region" description="Helical" evidence="7">
    <location>
        <begin position="127"/>
        <end position="147"/>
    </location>
</feature>
<organism evidence="9 10">
    <name type="scientific">Venturia effusa</name>
    <dbReference type="NCBI Taxonomy" id="50376"/>
    <lineage>
        <taxon>Eukaryota</taxon>
        <taxon>Fungi</taxon>
        <taxon>Dikarya</taxon>
        <taxon>Ascomycota</taxon>
        <taxon>Pezizomycotina</taxon>
        <taxon>Dothideomycetes</taxon>
        <taxon>Pleosporomycetidae</taxon>
        <taxon>Venturiales</taxon>
        <taxon>Venturiaceae</taxon>
        <taxon>Venturia</taxon>
    </lineage>
</organism>
<accession>A0A517LDP2</accession>
<reference evidence="9 10" key="1">
    <citation type="submission" date="2019-07" db="EMBL/GenBank/DDBJ databases">
        <title>Finished genome of Venturia effusa.</title>
        <authorList>
            <person name="Young C.A."/>
            <person name="Cox M.P."/>
            <person name="Ganley A.R.D."/>
            <person name="David W.J."/>
        </authorList>
    </citation>
    <scope>NUCLEOTIDE SEQUENCE [LARGE SCALE GENOMIC DNA]</scope>
    <source>
        <strain evidence="10">albino</strain>
    </source>
</reference>
<dbReference type="PANTHER" id="PTHR33048:SF96">
    <property type="entry name" value="INTEGRAL MEMBRANE PROTEIN"/>
    <property type="match status" value="1"/>
</dbReference>
<evidence type="ECO:0000256" key="7">
    <source>
        <dbReference type="SAM" id="Phobius"/>
    </source>
</evidence>
<feature type="region of interest" description="Disordered" evidence="6">
    <location>
        <begin position="288"/>
        <end position="308"/>
    </location>
</feature>
<evidence type="ECO:0000256" key="1">
    <source>
        <dbReference type="ARBA" id="ARBA00004141"/>
    </source>
</evidence>
<dbReference type="GO" id="GO:0016020">
    <property type="term" value="C:membrane"/>
    <property type="evidence" value="ECO:0007669"/>
    <property type="project" value="UniProtKB-SubCell"/>
</dbReference>
<feature type="transmembrane region" description="Helical" evidence="7">
    <location>
        <begin position="50"/>
        <end position="71"/>
    </location>
</feature>
<keyword evidence="4 7" id="KW-0472">Membrane</keyword>
<dbReference type="Proteomes" id="UP000316270">
    <property type="component" value="Chromosome 10"/>
</dbReference>
<evidence type="ECO:0000256" key="4">
    <source>
        <dbReference type="ARBA" id="ARBA00023136"/>
    </source>
</evidence>
<gene>
    <name evidence="9" type="ORF">FKW77_005031</name>
</gene>
<comment type="similarity">
    <text evidence="5">Belongs to the SAT4 family.</text>
</comment>
<proteinExistence type="inferred from homology"/>
<feature type="transmembrane region" description="Helical" evidence="7">
    <location>
        <begin position="91"/>
        <end position="115"/>
    </location>
</feature>
<evidence type="ECO:0000256" key="5">
    <source>
        <dbReference type="ARBA" id="ARBA00038359"/>
    </source>
</evidence>
<evidence type="ECO:0000256" key="3">
    <source>
        <dbReference type="ARBA" id="ARBA00022989"/>
    </source>
</evidence>
<comment type="subcellular location">
    <subcellularLocation>
        <location evidence="1">Membrane</location>
        <topology evidence="1">Multi-pass membrane protein</topology>
    </subcellularLocation>
</comment>
<dbReference type="InterPro" id="IPR049326">
    <property type="entry name" value="Rhodopsin_dom_fungi"/>
</dbReference>
<dbReference type="InterPro" id="IPR052337">
    <property type="entry name" value="SAT4-like"/>
</dbReference>
<dbReference type="PANTHER" id="PTHR33048">
    <property type="entry name" value="PTH11-LIKE INTEGRAL MEMBRANE PROTEIN (AFU_ORTHOLOGUE AFUA_5G11245)"/>
    <property type="match status" value="1"/>
</dbReference>
<evidence type="ECO:0000259" key="8">
    <source>
        <dbReference type="Pfam" id="PF20684"/>
    </source>
</evidence>
<keyword evidence="3 7" id="KW-1133">Transmembrane helix</keyword>
<sequence length="363" mass="39213">MVSIFTPNADNPEGHNVVVLAVCFLAVTWPILGLRFWVRHFLLHLLGIDDVLALLAQIGFTGYCVSLMVTIHFTPGADPDSIPIGEKTAAAFTASTTTYAAGMLFLKLSLGAFFLRILVTPLQRNTVYFMMVISSISNLMEGIWVIFLCGVPDGQAYLRILEKKCATVPTQAGIAYSQAAVNTVTDIGLALMPVWLLWSMQMKASTKISVGAILLLATGGCIASMVRIKYVGLILDPTFGFFRTVTPLMMMCIIELGAGLLACSLATLRPLLALWLGVTASSKYSNKPNYTSSQSGGDGAAKSRLSSKSSEYVLPKLSRHAEDVEKGRDKEFMNFQIRGLSFSGTRGSKTRGGRSEDSDANLV</sequence>
<feature type="transmembrane region" description="Helical" evidence="7">
    <location>
        <begin position="17"/>
        <end position="38"/>
    </location>
</feature>
<feature type="transmembrane region" description="Helical" evidence="7">
    <location>
        <begin position="248"/>
        <end position="268"/>
    </location>
</feature>
<feature type="domain" description="Rhodopsin" evidence="8">
    <location>
        <begin position="34"/>
        <end position="273"/>
    </location>
</feature>
<dbReference type="EMBL" id="CP042194">
    <property type="protein sequence ID" value="QDS73753.1"/>
    <property type="molecule type" value="Genomic_DNA"/>
</dbReference>
<feature type="transmembrane region" description="Helical" evidence="7">
    <location>
        <begin position="210"/>
        <end position="228"/>
    </location>
</feature>
<evidence type="ECO:0000256" key="2">
    <source>
        <dbReference type="ARBA" id="ARBA00022692"/>
    </source>
</evidence>
<evidence type="ECO:0000256" key="6">
    <source>
        <dbReference type="SAM" id="MobiDB-lite"/>
    </source>
</evidence>
<keyword evidence="2 7" id="KW-0812">Transmembrane</keyword>
<evidence type="ECO:0000313" key="9">
    <source>
        <dbReference type="EMBL" id="QDS73753.1"/>
    </source>
</evidence>
<dbReference type="AlphaFoldDB" id="A0A517LDP2"/>
<name>A0A517LDP2_9PEZI</name>
<feature type="region of interest" description="Disordered" evidence="6">
    <location>
        <begin position="342"/>
        <end position="363"/>
    </location>
</feature>
<protein>
    <recommendedName>
        <fullName evidence="8">Rhodopsin domain-containing protein</fullName>
    </recommendedName>
</protein>